<feature type="domain" description="Endonuclease/exonuclease/phosphatase" evidence="3">
    <location>
        <begin position="374"/>
        <end position="541"/>
    </location>
</feature>
<dbReference type="Pfam" id="PF03372">
    <property type="entry name" value="Exo_endo_phos"/>
    <property type="match status" value="1"/>
</dbReference>
<dbReference type="SUPFAM" id="SSF56219">
    <property type="entry name" value="DNase I-like"/>
    <property type="match status" value="1"/>
</dbReference>
<reference evidence="8" key="1">
    <citation type="submission" date="2018-02" db="EMBL/GenBank/DDBJ databases">
        <authorList>
            <person name="Cohen D.B."/>
            <person name="Kent A.D."/>
        </authorList>
    </citation>
    <scope>NUCLEOTIDE SEQUENCE</scope>
</reference>
<dbReference type="InterPro" id="IPR012337">
    <property type="entry name" value="RNaseH-like_sf"/>
</dbReference>
<evidence type="ECO:0000313" key="8">
    <source>
        <dbReference type="EMBL" id="SPD29602.1"/>
    </source>
</evidence>
<dbReference type="InterPro" id="IPR036397">
    <property type="entry name" value="RNaseH_sf"/>
</dbReference>
<dbReference type="InterPro" id="IPR005135">
    <property type="entry name" value="Endo/exonuclease/phosphatase"/>
</dbReference>
<name>A0A2N9IXK4_FAGSY</name>
<dbReference type="Pfam" id="PF14392">
    <property type="entry name" value="zf-CCHC_4"/>
    <property type="match status" value="1"/>
</dbReference>
<dbReference type="Gene3D" id="3.60.10.10">
    <property type="entry name" value="Endonuclease/exonuclease/phosphatase"/>
    <property type="match status" value="1"/>
</dbReference>
<accession>A0A2N9IXK4</accession>
<dbReference type="InterPro" id="IPR026960">
    <property type="entry name" value="RVT-Znf"/>
</dbReference>
<feature type="region of interest" description="Disordered" evidence="1">
    <location>
        <begin position="251"/>
        <end position="299"/>
    </location>
</feature>
<evidence type="ECO:0000256" key="1">
    <source>
        <dbReference type="SAM" id="MobiDB-lite"/>
    </source>
</evidence>
<dbReference type="PANTHER" id="PTHR33116">
    <property type="entry name" value="REVERSE TRANSCRIPTASE ZINC-BINDING DOMAIN-CONTAINING PROTEIN-RELATED-RELATED"/>
    <property type="match status" value="1"/>
</dbReference>
<dbReference type="InterPro" id="IPR043502">
    <property type="entry name" value="DNA/RNA_pol_sf"/>
</dbReference>
<dbReference type="InterPro" id="IPR036691">
    <property type="entry name" value="Endo/exonu/phosph_ase_sf"/>
</dbReference>
<feature type="domain" description="Reverse transcriptase" evidence="2">
    <location>
        <begin position="781"/>
        <end position="908"/>
    </location>
</feature>
<evidence type="ECO:0000259" key="6">
    <source>
        <dbReference type="Pfam" id="PF14111"/>
    </source>
</evidence>
<feature type="domain" description="DUF4283" evidence="6">
    <location>
        <begin position="35"/>
        <end position="104"/>
    </location>
</feature>
<feature type="compositionally biased region" description="Basic and acidic residues" evidence="1">
    <location>
        <begin position="282"/>
        <end position="296"/>
    </location>
</feature>
<dbReference type="InterPro" id="IPR000477">
    <property type="entry name" value="RT_dom"/>
</dbReference>
<proteinExistence type="predicted"/>
<dbReference type="InterPro" id="IPR025836">
    <property type="entry name" value="Zn_knuckle_CX2CX4HX4C"/>
</dbReference>
<dbReference type="Gene3D" id="3.30.420.10">
    <property type="entry name" value="Ribonuclease H-like superfamily/Ribonuclease H"/>
    <property type="match status" value="1"/>
</dbReference>
<dbReference type="PANTHER" id="PTHR33116:SF86">
    <property type="entry name" value="REVERSE TRANSCRIPTASE DOMAIN-CONTAINING PROTEIN"/>
    <property type="match status" value="1"/>
</dbReference>
<feature type="domain" description="Zinc knuckle CX2CX4HX4C" evidence="7">
    <location>
        <begin position="170"/>
        <end position="217"/>
    </location>
</feature>
<dbReference type="EMBL" id="OIVN01006278">
    <property type="protein sequence ID" value="SPD29602.1"/>
    <property type="molecule type" value="Genomic_DNA"/>
</dbReference>
<dbReference type="Pfam" id="PF13456">
    <property type="entry name" value="RVT_3"/>
    <property type="match status" value="1"/>
</dbReference>
<protein>
    <submittedName>
        <fullName evidence="8">Uncharacterized protein</fullName>
    </submittedName>
</protein>
<evidence type="ECO:0000259" key="2">
    <source>
        <dbReference type="Pfam" id="PF00078"/>
    </source>
</evidence>
<dbReference type="Pfam" id="PF14111">
    <property type="entry name" value="DUF4283"/>
    <property type="match status" value="1"/>
</dbReference>
<organism evidence="8">
    <name type="scientific">Fagus sylvatica</name>
    <name type="common">Beechnut</name>
    <dbReference type="NCBI Taxonomy" id="28930"/>
    <lineage>
        <taxon>Eukaryota</taxon>
        <taxon>Viridiplantae</taxon>
        <taxon>Streptophyta</taxon>
        <taxon>Embryophyta</taxon>
        <taxon>Tracheophyta</taxon>
        <taxon>Spermatophyta</taxon>
        <taxon>Magnoliopsida</taxon>
        <taxon>eudicotyledons</taxon>
        <taxon>Gunneridae</taxon>
        <taxon>Pentapetalae</taxon>
        <taxon>rosids</taxon>
        <taxon>fabids</taxon>
        <taxon>Fagales</taxon>
        <taxon>Fagaceae</taxon>
        <taxon>Fagus</taxon>
    </lineage>
</organism>
<dbReference type="Pfam" id="PF13966">
    <property type="entry name" value="zf-RVT"/>
    <property type="match status" value="1"/>
</dbReference>
<feature type="compositionally biased region" description="Polar residues" evidence="1">
    <location>
        <begin position="257"/>
        <end position="269"/>
    </location>
</feature>
<feature type="domain" description="RNase H type-1" evidence="4">
    <location>
        <begin position="1291"/>
        <end position="1400"/>
    </location>
</feature>
<feature type="domain" description="Reverse transcriptase zinc-binding" evidence="5">
    <location>
        <begin position="1146"/>
        <end position="1241"/>
    </location>
</feature>
<sequence>MDNLSEMWENFSLNDHESKKFDLRKSIPTAPDHILAARFLTRRPVNLDAVARTFRPLWRTDNDFQLQDMGDNIVIIRFSDPADLERVIASGPWTYDKSLILFQRSEEGVPATSMVFDKADLWVQIHGLPPHLLDSATAHQIGGTIGKVCQESDEEQEMGWGELVRVRVTIDVHKPLCRGRKIGIGDNKEILVSFKYEKLPNFCYWCGLITHCDKDCSFWLRNRDTLEASKQQYGAWLRAPPGLPHRRKTVSVKGQVFRSQRASTSSADNFPTGKPDAAKSCPQKETDLGGDHEPHDLMPNSSPFDPLIPQKNPPNAIITEADFTSDLHAEIHVPNQRKKASMRPMNRRWLASSTASPNEFVNVELSWAWDPSKLVVPRREQGGGLAMFWKQEAHVSIKSFSHHHIDAIIDEGEPNSWRFTGFYGAPETHRRHESWSLLRLLHSQSSLPWCCMGDFNELLSYEEKQGGPIRSHRQMQDFRDAIDHCGFEDLGFNGPPFTWCNNRLGSHTVWERLDRVLATTSWISLFPLAQVQHLHAVSSDHNPISNQFSPSPSSRPRSNRIFRFEEMWLSHPGCKETITSAWQTQKHGTAMFQVHDKLRTCRNSLRQWSRDSFGNVTSELKKKTQMLREAESESMKGKGHAKAHALKREVNTLLNREECMWRQRSRKKWLRWGDKNTSFFHHSATQRRRRNLISEIQDNHGNCYNSEEDIARTFEDHFVSLFSSSHPTEFDSVLSGVHRVVTDEMNAELVREFTAEEVDTALKQMAPSTAPGPDGRPGFMALKLDMSKAYDRVEWAFLKHIMIKMGFANQWVNLVLECISTVSFSILINGAPKGFFRPSRGLRQGDPLSPYLFLLCTEDDSLLFCRATRDDCEAILQILSIYEAASGQQVNRDKTKLFFSKSTPTSVTTELINLLGVPAIQEEILIKAVVQAIPAYSMSCFKLPVTLCHEIEVLIRKFWWSNGSDDKKIHWVNWETLCQAKRIGGMGFRDLKIFNDALLAKQVWRLLHNDDSLFYKVFKAKYFPNGNVLDDNVKRNGSYAWKSILQSRTVLKSGARWRIGNSSSVRIWGDNWLPRSSPGQVISPRNYFPADAKVSSLIDLPRREWKERVINHVFLPLEAGLIQGMPLSHQAAQDKLIWPHTPSGIFSVRSAYHFLLTAHQGDTPSSSNNNTGPGLWNKIWDLPIPPKIRHFLWRASRDALPTKCNLRRRKVLVDPTCDECHRSEEDIFHVVWNCPVSHQLWNNSPMFSQVLFDRPSSFKDLLTLIMGSFSEELQCLFAIQAWLLWYRRNKGLGVVVRDQTGSARACLSQKINLPATLMEAEAQAARAAVYPARDLQLDSVEFEGDASAIITALNSRGPNLSSYGHIIEDILSEVRLMTWFCFSHVNRSANRVADVLAKKAFSISNKNLWLPPMPQDISHSPLSLAKDGPWYSNPLEEYNLEDLHQIQVQADSSAAGAIEKERH</sequence>
<dbReference type="Pfam" id="PF00078">
    <property type="entry name" value="RVT_1"/>
    <property type="match status" value="1"/>
</dbReference>
<gene>
    <name evidence="8" type="ORF">FSB_LOCUS57484</name>
</gene>
<evidence type="ECO:0000259" key="3">
    <source>
        <dbReference type="Pfam" id="PF03372"/>
    </source>
</evidence>
<dbReference type="GO" id="GO:0003676">
    <property type="term" value="F:nucleic acid binding"/>
    <property type="evidence" value="ECO:0007669"/>
    <property type="project" value="InterPro"/>
</dbReference>
<dbReference type="GO" id="GO:0004523">
    <property type="term" value="F:RNA-DNA hybrid ribonuclease activity"/>
    <property type="evidence" value="ECO:0007669"/>
    <property type="project" value="InterPro"/>
</dbReference>
<dbReference type="InterPro" id="IPR002156">
    <property type="entry name" value="RNaseH_domain"/>
</dbReference>
<evidence type="ECO:0000259" key="7">
    <source>
        <dbReference type="Pfam" id="PF14392"/>
    </source>
</evidence>
<dbReference type="SUPFAM" id="SSF56672">
    <property type="entry name" value="DNA/RNA polymerases"/>
    <property type="match status" value="1"/>
</dbReference>
<evidence type="ECO:0000259" key="5">
    <source>
        <dbReference type="Pfam" id="PF13966"/>
    </source>
</evidence>
<evidence type="ECO:0000259" key="4">
    <source>
        <dbReference type="Pfam" id="PF13456"/>
    </source>
</evidence>
<dbReference type="SUPFAM" id="SSF53098">
    <property type="entry name" value="Ribonuclease H-like"/>
    <property type="match status" value="1"/>
</dbReference>
<dbReference type="InterPro" id="IPR025558">
    <property type="entry name" value="DUF4283"/>
</dbReference>